<dbReference type="EMBL" id="CM029042">
    <property type="protein sequence ID" value="KAG2619604.1"/>
    <property type="molecule type" value="Genomic_DNA"/>
</dbReference>
<reference evidence="2" key="1">
    <citation type="submission" date="2020-05" db="EMBL/GenBank/DDBJ databases">
        <title>WGS assembly of Panicum virgatum.</title>
        <authorList>
            <person name="Lovell J.T."/>
            <person name="Jenkins J."/>
            <person name="Shu S."/>
            <person name="Juenger T.E."/>
            <person name="Schmutz J."/>
        </authorList>
    </citation>
    <scope>NUCLEOTIDE SEQUENCE</scope>
    <source>
        <strain evidence="2">AP13</strain>
    </source>
</reference>
<organism evidence="2 3">
    <name type="scientific">Panicum virgatum</name>
    <name type="common">Blackwell switchgrass</name>
    <dbReference type="NCBI Taxonomy" id="38727"/>
    <lineage>
        <taxon>Eukaryota</taxon>
        <taxon>Viridiplantae</taxon>
        <taxon>Streptophyta</taxon>
        <taxon>Embryophyta</taxon>
        <taxon>Tracheophyta</taxon>
        <taxon>Spermatophyta</taxon>
        <taxon>Magnoliopsida</taxon>
        <taxon>Liliopsida</taxon>
        <taxon>Poales</taxon>
        <taxon>Poaceae</taxon>
        <taxon>PACMAD clade</taxon>
        <taxon>Panicoideae</taxon>
        <taxon>Panicodae</taxon>
        <taxon>Paniceae</taxon>
        <taxon>Panicinae</taxon>
        <taxon>Panicum</taxon>
        <taxon>Panicum sect. Hiantes</taxon>
    </lineage>
</organism>
<proteinExistence type="predicted"/>
<dbReference type="OrthoDB" id="684603at2759"/>
<evidence type="ECO:0000259" key="1">
    <source>
        <dbReference type="SMART" id="SM00848"/>
    </source>
</evidence>
<sequence>MSSLERAAGPTSSGLNGFASTPLEEFFLMSIGARDEPETRRMFTGWKARHGRAYRDAGEEECRYWLFQGNRRVVDRINAAAGRNAYGLNRFGDLTNEEILERCYYRPEAEDRELSARCQADPDHGLGRLIRYQVCRCIATELKQKESGGSAIHGDEAHMWIV</sequence>
<dbReference type="InterPro" id="IPR013201">
    <property type="entry name" value="Prot_inhib_I29"/>
</dbReference>
<dbReference type="Gene3D" id="1.10.287.2250">
    <property type="match status" value="1"/>
</dbReference>
<accession>A0A8T0UFP3</accession>
<dbReference type="SUPFAM" id="SSF54001">
    <property type="entry name" value="Cysteine proteinases"/>
    <property type="match status" value="1"/>
</dbReference>
<dbReference type="Pfam" id="PF08246">
    <property type="entry name" value="Inhibitor_I29"/>
    <property type="match status" value="1"/>
</dbReference>
<dbReference type="InterPro" id="IPR038765">
    <property type="entry name" value="Papain-like_cys_pep_sf"/>
</dbReference>
<dbReference type="Proteomes" id="UP000823388">
    <property type="component" value="Chromosome 3N"/>
</dbReference>
<gene>
    <name evidence="2" type="ORF">PVAP13_3NG127400</name>
</gene>
<keyword evidence="3" id="KW-1185">Reference proteome</keyword>
<comment type="caution">
    <text evidence="2">The sequence shown here is derived from an EMBL/GenBank/DDBJ whole genome shotgun (WGS) entry which is preliminary data.</text>
</comment>
<feature type="domain" description="Cathepsin propeptide inhibitor" evidence="1">
    <location>
        <begin position="43"/>
        <end position="99"/>
    </location>
</feature>
<name>A0A8T0UFP3_PANVG</name>
<dbReference type="AlphaFoldDB" id="A0A8T0UFP3"/>
<protein>
    <recommendedName>
        <fullName evidence="1">Cathepsin propeptide inhibitor domain-containing protein</fullName>
    </recommendedName>
</protein>
<evidence type="ECO:0000313" key="3">
    <source>
        <dbReference type="Proteomes" id="UP000823388"/>
    </source>
</evidence>
<dbReference type="SMART" id="SM00848">
    <property type="entry name" value="Inhibitor_I29"/>
    <property type="match status" value="1"/>
</dbReference>
<evidence type="ECO:0000313" key="2">
    <source>
        <dbReference type="EMBL" id="KAG2619604.1"/>
    </source>
</evidence>